<protein>
    <submittedName>
        <fullName evidence="1">Uncharacterized protein</fullName>
    </submittedName>
</protein>
<dbReference type="EMBL" id="MT142729">
    <property type="protein sequence ID" value="QJA87729.1"/>
    <property type="molecule type" value="Genomic_DNA"/>
</dbReference>
<dbReference type="AlphaFoldDB" id="A0A6M3L047"/>
<reference evidence="1" key="1">
    <citation type="submission" date="2020-03" db="EMBL/GenBank/DDBJ databases">
        <title>The deep terrestrial virosphere.</title>
        <authorList>
            <person name="Holmfeldt K."/>
            <person name="Nilsson E."/>
            <person name="Simone D."/>
            <person name="Lopez-Fernandez M."/>
            <person name="Wu X."/>
            <person name="de Brujin I."/>
            <person name="Lundin D."/>
            <person name="Andersson A."/>
            <person name="Bertilsson S."/>
            <person name="Dopson M."/>
        </authorList>
    </citation>
    <scope>NUCLEOTIDE SEQUENCE</scope>
    <source>
        <strain evidence="1">MM415B02899</strain>
    </source>
</reference>
<organism evidence="1">
    <name type="scientific">viral metagenome</name>
    <dbReference type="NCBI Taxonomy" id="1070528"/>
    <lineage>
        <taxon>unclassified sequences</taxon>
        <taxon>metagenomes</taxon>
        <taxon>organismal metagenomes</taxon>
    </lineage>
</organism>
<gene>
    <name evidence="1" type="ORF">MM415B02899_0001</name>
</gene>
<sequence length="102" mass="11492">MGKLARVAARLARTNGDQPYWLAWRVVVPGFPDMIVAAPSRGCALWGSIDSLRDLGYWVSIGRCRCLRAPVADRWARWHGEHRITRQSFHGAEYVSTLGDLL</sequence>
<evidence type="ECO:0000313" key="1">
    <source>
        <dbReference type="EMBL" id="QJA87729.1"/>
    </source>
</evidence>
<proteinExistence type="predicted"/>
<name>A0A6M3L047_9ZZZZ</name>
<accession>A0A6M3L047</accession>